<dbReference type="AlphaFoldDB" id="A0A1Y5SCN0"/>
<dbReference type="Proteomes" id="UP000193077">
    <property type="component" value="Unassembled WGS sequence"/>
</dbReference>
<evidence type="ECO:0000313" key="2">
    <source>
        <dbReference type="EMBL" id="SLN34567.1"/>
    </source>
</evidence>
<dbReference type="InterPro" id="IPR028992">
    <property type="entry name" value="Hedgehog/Intein_dom"/>
</dbReference>
<reference evidence="2 3" key="1">
    <citation type="submission" date="2017-03" db="EMBL/GenBank/DDBJ databases">
        <authorList>
            <person name="Afonso C.L."/>
            <person name="Miller P.J."/>
            <person name="Scott M.A."/>
            <person name="Spackman E."/>
            <person name="Goraichik I."/>
            <person name="Dimitrov K.M."/>
            <person name="Suarez D.L."/>
            <person name="Swayne D.E."/>
        </authorList>
    </citation>
    <scope>NUCLEOTIDE SEQUENCE [LARGE SCALE GENOMIC DNA]</scope>
    <source>
        <strain evidence="2 3">CECT 7639</strain>
    </source>
</reference>
<feature type="domain" description="Hedgehog/Intein (Hint)" evidence="1">
    <location>
        <begin position="21"/>
        <end position="143"/>
    </location>
</feature>
<dbReference type="OrthoDB" id="7685535at2"/>
<proteinExistence type="predicted"/>
<dbReference type="Pfam" id="PF13403">
    <property type="entry name" value="Hint_2"/>
    <property type="match status" value="1"/>
</dbReference>
<protein>
    <recommendedName>
        <fullName evidence="1">Hedgehog/Intein (Hint) domain-containing protein</fullName>
    </recommendedName>
</protein>
<evidence type="ECO:0000313" key="3">
    <source>
        <dbReference type="Proteomes" id="UP000193077"/>
    </source>
</evidence>
<dbReference type="SUPFAM" id="SSF51294">
    <property type="entry name" value="Hedgehog/intein (Hint) domain"/>
    <property type="match status" value="1"/>
</dbReference>
<gene>
    <name evidence="2" type="ORF">TRL7639_01586</name>
</gene>
<accession>A0A1Y5SCN0</accession>
<dbReference type="RefSeq" id="WP_085795175.1">
    <property type="nucleotide sequence ID" value="NZ_FWFO01000001.1"/>
</dbReference>
<dbReference type="EMBL" id="FWFO01000001">
    <property type="protein sequence ID" value="SLN34567.1"/>
    <property type="molecule type" value="Genomic_DNA"/>
</dbReference>
<sequence length="188" mass="20438">MHLKHETAFAHYTPAPKTQPGLIAGTRVETPQGWMQVQDVTPGTRVATYDGGFRPVSKVTQQAEATSLWRVPGGAMGTCSDLCLPDGQYMALRDPACRRLFGLPLVLTPVSALAGHCGIHKVQARTAQVHRLHFAEDEILWAQTGALIHAGADAPEAPDTPYRKLSYGETRALLLMMQQHCYAPDLAV</sequence>
<name>A0A1Y5SCN0_9RHOB</name>
<keyword evidence="3" id="KW-1185">Reference proteome</keyword>
<organism evidence="2 3">
    <name type="scientific">Falsiruegeria litorea R37</name>
    <dbReference type="NCBI Taxonomy" id="1200284"/>
    <lineage>
        <taxon>Bacteria</taxon>
        <taxon>Pseudomonadati</taxon>
        <taxon>Pseudomonadota</taxon>
        <taxon>Alphaproteobacteria</taxon>
        <taxon>Rhodobacterales</taxon>
        <taxon>Roseobacteraceae</taxon>
        <taxon>Falsiruegeria</taxon>
    </lineage>
</organism>
<dbReference type="InterPro" id="IPR036844">
    <property type="entry name" value="Hint_dom_sf"/>
</dbReference>
<evidence type="ECO:0000259" key="1">
    <source>
        <dbReference type="Pfam" id="PF13403"/>
    </source>
</evidence>